<dbReference type="Gene3D" id="3.40.50.1820">
    <property type="entry name" value="alpha/beta hydrolase"/>
    <property type="match status" value="1"/>
</dbReference>
<dbReference type="InterPro" id="IPR029058">
    <property type="entry name" value="AB_hydrolase_fold"/>
</dbReference>
<dbReference type="Proteomes" id="UP000641625">
    <property type="component" value="Unassembled WGS sequence"/>
</dbReference>
<feature type="domain" description="AB hydrolase-1" evidence="1">
    <location>
        <begin position="23"/>
        <end position="255"/>
    </location>
</feature>
<evidence type="ECO:0000313" key="2">
    <source>
        <dbReference type="EMBL" id="NLV14159.1"/>
    </source>
</evidence>
<accession>A0A847UKM2</accession>
<gene>
    <name evidence="2" type="ORF">GOC77_12880</name>
</gene>
<dbReference type="PANTHER" id="PTHR43433">
    <property type="entry name" value="HYDROLASE, ALPHA/BETA FOLD FAMILY PROTEIN"/>
    <property type="match status" value="1"/>
</dbReference>
<proteinExistence type="predicted"/>
<dbReference type="AlphaFoldDB" id="A0A847UKM2"/>
<organism evidence="2 3">
    <name type="scientific">Haloarcula argentinensis</name>
    <dbReference type="NCBI Taxonomy" id="43776"/>
    <lineage>
        <taxon>Archaea</taxon>
        <taxon>Methanobacteriati</taxon>
        <taxon>Methanobacteriota</taxon>
        <taxon>Stenosarchaea group</taxon>
        <taxon>Halobacteria</taxon>
        <taxon>Halobacteriales</taxon>
        <taxon>Haloarculaceae</taxon>
        <taxon>Haloarcula</taxon>
    </lineage>
</organism>
<reference evidence="2" key="1">
    <citation type="submission" date="2019-12" db="EMBL/GenBank/DDBJ databases">
        <title>Whole genome sequencing of Haloarcula argentinensis strain pws5.</title>
        <authorList>
            <person name="Verma D.K."/>
            <person name="Gopal K."/>
            <person name="Prasad E.S."/>
        </authorList>
    </citation>
    <scope>NUCLEOTIDE SEQUENCE</scope>
    <source>
        <strain evidence="2">Pws5</strain>
    </source>
</reference>
<dbReference type="InterPro" id="IPR000073">
    <property type="entry name" value="AB_hydrolase_1"/>
</dbReference>
<protein>
    <submittedName>
        <fullName evidence="2">Alpha/beta fold hydrolase</fullName>
    </submittedName>
</protein>
<dbReference type="Pfam" id="PF12697">
    <property type="entry name" value="Abhydrolase_6"/>
    <property type="match status" value="1"/>
</dbReference>
<dbReference type="PANTHER" id="PTHR43433:SF5">
    <property type="entry name" value="AB HYDROLASE-1 DOMAIN-CONTAINING PROTEIN"/>
    <property type="match status" value="1"/>
</dbReference>
<keyword evidence="2" id="KW-0378">Hydrolase</keyword>
<comment type="caution">
    <text evidence="2">The sequence shown here is derived from an EMBL/GenBank/DDBJ whole genome shotgun (WGS) entry which is preliminary data.</text>
</comment>
<dbReference type="SUPFAM" id="SSF53474">
    <property type="entry name" value="alpha/beta-Hydrolases"/>
    <property type="match status" value="1"/>
</dbReference>
<dbReference type="GO" id="GO:0016787">
    <property type="term" value="F:hydrolase activity"/>
    <property type="evidence" value="ECO:0007669"/>
    <property type="project" value="UniProtKB-KW"/>
</dbReference>
<dbReference type="RefSeq" id="WP_170097601.1">
    <property type="nucleotide sequence ID" value="NZ_WOWA01000006.1"/>
</dbReference>
<evidence type="ECO:0000313" key="3">
    <source>
        <dbReference type="Proteomes" id="UP000641625"/>
    </source>
</evidence>
<dbReference type="InterPro" id="IPR050471">
    <property type="entry name" value="AB_hydrolase"/>
</dbReference>
<dbReference type="EMBL" id="WOWA01000006">
    <property type="protein sequence ID" value="NLV14159.1"/>
    <property type="molecule type" value="Genomic_DNA"/>
</dbReference>
<sequence length="269" mass="29371">MQPTQPTDEIEVEFERYSDGQPLVLLHGGMAPTEYWGPVVPAFEGYGAVVPQRPGFGTCLDSATETSADEVLDREVRYVQALVDAVDGDPILFGHSYGALTAIEAAAATSVEAVIAYEPAVLPGDYRADADLAGRMASLIQDGKREEAVKRYIEQVLHPDGIEDLDAWLAEWPVWPDCVALAEEVVRMNRSVEQYRLPDRLDVDAPTLVLSGTDGPDFLRQSARNMHDALPRSRFVEFDGVSHSGPGEAPDLIAAEVDAFLEKYLGQPD</sequence>
<evidence type="ECO:0000259" key="1">
    <source>
        <dbReference type="Pfam" id="PF12697"/>
    </source>
</evidence>
<name>A0A847UKM2_HALAR</name>